<evidence type="ECO:0000256" key="1">
    <source>
        <dbReference type="ARBA" id="ARBA00004772"/>
    </source>
</evidence>
<organism evidence="11 12">
    <name type="scientific">Nitrosomonas communis</name>
    <dbReference type="NCBI Taxonomy" id="44574"/>
    <lineage>
        <taxon>Bacteria</taxon>
        <taxon>Pseudomonadati</taxon>
        <taxon>Pseudomonadota</taxon>
        <taxon>Betaproteobacteria</taxon>
        <taxon>Nitrosomonadales</taxon>
        <taxon>Nitrosomonadaceae</taxon>
        <taxon>Nitrosomonas</taxon>
    </lineage>
</organism>
<dbReference type="STRING" id="44574.AAW31_09180"/>
<dbReference type="GO" id="GO:0006782">
    <property type="term" value="P:protoporphyrinogen IX biosynthetic process"/>
    <property type="evidence" value="ECO:0007669"/>
    <property type="project" value="UniProtKB-UniRule"/>
</dbReference>
<sequence>MPETQPLAGLYVLVTRPAHQAAHLINEIKKRGGNPVLFPVLEISATNNPQPLLKVIDHLDEFDLAIFVSPNAVDKAIPLIQARRTFPPNLKIAVVGEGSANKLRQYGINDVIVPSSRYDSEALLEVPELQQVLNKNIVIFRGNDGRKLLGETLIQRGAHLEYIECYRRDKPKINVSPLLDSWSNDALHAVTVTSSEGLHNLFDMIGKVGQQLLKKTPLFTAHERIAYVAKELGLTNIHVTAAGDDGLVQGLLEYFLSIKNQA</sequence>
<dbReference type="AlphaFoldDB" id="A0A1I4IUM9"/>
<dbReference type="UniPathway" id="UPA00251">
    <property type="reaction ID" value="UER00320"/>
</dbReference>
<keyword evidence="12" id="KW-1185">Reference proteome</keyword>
<dbReference type="EMBL" id="FOUB01000001">
    <property type="protein sequence ID" value="SFL58052.1"/>
    <property type="molecule type" value="Genomic_DNA"/>
</dbReference>
<comment type="function">
    <text evidence="6 9">Catalyzes cyclization of the linear tetrapyrrole, hydroxymethylbilane, to the macrocyclic uroporphyrinogen III.</text>
</comment>
<dbReference type="OrthoDB" id="9787650at2"/>
<evidence type="ECO:0000256" key="6">
    <source>
        <dbReference type="ARBA" id="ARBA00037589"/>
    </source>
</evidence>
<proteinExistence type="inferred from homology"/>
<comment type="similarity">
    <text evidence="2 9">Belongs to the uroporphyrinogen-III synthase family.</text>
</comment>
<feature type="domain" description="Tetrapyrrole biosynthesis uroporphyrinogen III synthase" evidence="10">
    <location>
        <begin position="24"/>
        <end position="240"/>
    </location>
</feature>
<dbReference type="GO" id="GO:0004852">
    <property type="term" value="F:uroporphyrinogen-III synthase activity"/>
    <property type="evidence" value="ECO:0007669"/>
    <property type="project" value="UniProtKB-UniRule"/>
</dbReference>
<dbReference type="SUPFAM" id="SSF69618">
    <property type="entry name" value="HemD-like"/>
    <property type="match status" value="1"/>
</dbReference>
<dbReference type="InterPro" id="IPR039793">
    <property type="entry name" value="UROS/Hem4"/>
</dbReference>
<comment type="catalytic activity">
    <reaction evidence="8 9">
        <text>hydroxymethylbilane = uroporphyrinogen III + H2O</text>
        <dbReference type="Rhea" id="RHEA:18965"/>
        <dbReference type="ChEBI" id="CHEBI:15377"/>
        <dbReference type="ChEBI" id="CHEBI:57308"/>
        <dbReference type="ChEBI" id="CHEBI:57845"/>
        <dbReference type="EC" id="4.2.1.75"/>
    </reaction>
</comment>
<evidence type="ECO:0000256" key="9">
    <source>
        <dbReference type="RuleBase" id="RU366031"/>
    </source>
</evidence>
<evidence type="ECO:0000256" key="2">
    <source>
        <dbReference type="ARBA" id="ARBA00008133"/>
    </source>
</evidence>
<keyword evidence="4 9" id="KW-0456">Lyase</keyword>
<evidence type="ECO:0000259" key="10">
    <source>
        <dbReference type="Pfam" id="PF02602"/>
    </source>
</evidence>
<evidence type="ECO:0000256" key="5">
    <source>
        <dbReference type="ARBA" id="ARBA00023244"/>
    </source>
</evidence>
<dbReference type="InterPro" id="IPR003754">
    <property type="entry name" value="4pyrrol_synth_uPrphyn_synth"/>
</dbReference>
<evidence type="ECO:0000256" key="8">
    <source>
        <dbReference type="ARBA" id="ARBA00048617"/>
    </source>
</evidence>
<evidence type="ECO:0000256" key="3">
    <source>
        <dbReference type="ARBA" id="ARBA00013109"/>
    </source>
</evidence>
<reference evidence="12" key="1">
    <citation type="submission" date="2016-10" db="EMBL/GenBank/DDBJ databases">
        <authorList>
            <person name="Varghese N."/>
            <person name="Submissions S."/>
        </authorList>
    </citation>
    <scope>NUCLEOTIDE SEQUENCE [LARGE SCALE GENOMIC DNA]</scope>
    <source>
        <strain evidence="12">Nm44</strain>
    </source>
</reference>
<dbReference type="RefSeq" id="WP_074902619.1">
    <property type="nucleotide sequence ID" value="NZ_FOUB01000001.1"/>
</dbReference>
<evidence type="ECO:0000313" key="12">
    <source>
        <dbReference type="Proteomes" id="UP000183287"/>
    </source>
</evidence>
<comment type="pathway">
    <text evidence="1 9">Porphyrin-containing compound metabolism; protoporphyrin-IX biosynthesis; coproporphyrinogen-III from 5-aminolevulinate: step 3/4.</text>
</comment>
<dbReference type="EC" id="4.2.1.75" evidence="3 9"/>
<dbReference type="GO" id="GO:0006780">
    <property type="term" value="P:uroporphyrinogen III biosynthetic process"/>
    <property type="evidence" value="ECO:0007669"/>
    <property type="project" value="UniProtKB-UniRule"/>
</dbReference>
<evidence type="ECO:0000256" key="7">
    <source>
        <dbReference type="ARBA" id="ARBA00040167"/>
    </source>
</evidence>
<evidence type="ECO:0000256" key="4">
    <source>
        <dbReference type="ARBA" id="ARBA00023239"/>
    </source>
</evidence>
<dbReference type="PANTHER" id="PTHR38042">
    <property type="entry name" value="UROPORPHYRINOGEN-III SYNTHASE, CHLOROPLASTIC"/>
    <property type="match status" value="1"/>
</dbReference>
<protein>
    <recommendedName>
        <fullName evidence="7 9">Uroporphyrinogen-III synthase</fullName>
        <ecNumber evidence="3 9">4.2.1.75</ecNumber>
    </recommendedName>
</protein>
<keyword evidence="5 9" id="KW-0627">Porphyrin biosynthesis</keyword>
<evidence type="ECO:0000313" key="11">
    <source>
        <dbReference type="EMBL" id="SFL58052.1"/>
    </source>
</evidence>
<dbReference type="Proteomes" id="UP000183287">
    <property type="component" value="Unassembled WGS sequence"/>
</dbReference>
<dbReference type="CDD" id="cd06578">
    <property type="entry name" value="HemD"/>
    <property type="match status" value="1"/>
</dbReference>
<dbReference type="Gene3D" id="3.40.50.10090">
    <property type="match status" value="2"/>
</dbReference>
<name>A0A1I4IUM9_9PROT</name>
<gene>
    <name evidence="11" type="ORF">SAMN05421863_100171</name>
</gene>
<dbReference type="InterPro" id="IPR036108">
    <property type="entry name" value="4pyrrol_syn_uPrphyn_synt_sf"/>
</dbReference>
<accession>A0A1I4IUM9</accession>
<dbReference type="PANTHER" id="PTHR38042:SF1">
    <property type="entry name" value="UROPORPHYRINOGEN-III SYNTHASE, CHLOROPLASTIC"/>
    <property type="match status" value="1"/>
</dbReference>
<dbReference type="Pfam" id="PF02602">
    <property type="entry name" value="HEM4"/>
    <property type="match status" value="1"/>
</dbReference>